<protein>
    <submittedName>
        <fullName evidence="3">Uncharacterized protein</fullName>
    </submittedName>
</protein>
<dbReference type="AlphaFoldDB" id="A0A2W0H747"/>
<keyword evidence="2" id="KW-0812">Transmembrane</keyword>
<feature type="transmembrane region" description="Helical" evidence="2">
    <location>
        <begin position="558"/>
        <end position="577"/>
    </location>
</feature>
<name>A0A2W0H747_9BACI</name>
<dbReference type="RefSeq" id="WP_110520750.1">
    <property type="nucleotide sequence ID" value="NZ_PDOF01000002.1"/>
</dbReference>
<keyword evidence="2" id="KW-1133">Transmembrane helix</keyword>
<dbReference type="Proteomes" id="UP000248066">
    <property type="component" value="Unassembled WGS sequence"/>
</dbReference>
<feature type="transmembrane region" description="Helical" evidence="2">
    <location>
        <begin position="617"/>
        <end position="639"/>
    </location>
</feature>
<feature type="transmembrane region" description="Helical" evidence="2">
    <location>
        <begin position="529"/>
        <end position="552"/>
    </location>
</feature>
<feature type="region of interest" description="Disordered" evidence="1">
    <location>
        <begin position="216"/>
        <end position="235"/>
    </location>
</feature>
<reference evidence="3 4" key="1">
    <citation type="submission" date="2017-10" db="EMBL/GenBank/DDBJ databases">
        <title>Bacillus sp. nov., a halophilic bacterium isolated from a Yangshapao Lake.</title>
        <authorList>
            <person name="Wang H."/>
        </authorList>
    </citation>
    <scope>NUCLEOTIDE SEQUENCE [LARGE SCALE GENOMIC DNA]</scope>
    <source>
        <strain evidence="3 4">YSP-3</strain>
    </source>
</reference>
<feature type="transmembrane region" description="Helical" evidence="2">
    <location>
        <begin position="33"/>
        <end position="52"/>
    </location>
</feature>
<keyword evidence="4" id="KW-1185">Reference proteome</keyword>
<feature type="transmembrane region" description="Helical" evidence="2">
    <location>
        <begin position="645"/>
        <end position="663"/>
    </location>
</feature>
<evidence type="ECO:0000313" key="4">
    <source>
        <dbReference type="Proteomes" id="UP000248066"/>
    </source>
</evidence>
<evidence type="ECO:0000256" key="1">
    <source>
        <dbReference type="SAM" id="MobiDB-lite"/>
    </source>
</evidence>
<accession>A0A2W0H747</accession>
<comment type="caution">
    <text evidence="3">The sequence shown here is derived from an EMBL/GenBank/DDBJ whole genome shotgun (WGS) entry which is preliminary data.</text>
</comment>
<dbReference type="OrthoDB" id="9868753at2"/>
<evidence type="ECO:0000313" key="3">
    <source>
        <dbReference type="EMBL" id="PYZ96811.1"/>
    </source>
</evidence>
<dbReference type="EMBL" id="PDOF01000002">
    <property type="protein sequence ID" value="PYZ96811.1"/>
    <property type="molecule type" value="Genomic_DNA"/>
</dbReference>
<proteinExistence type="predicted"/>
<feature type="transmembrane region" description="Helical" evidence="2">
    <location>
        <begin position="89"/>
        <end position="107"/>
    </location>
</feature>
<feature type="transmembrane region" description="Helical" evidence="2">
    <location>
        <begin position="58"/>
        <end position="77"/>
    </location>
</feature>
<feature type="transmembrane region" description="Helical" evidence="2">
    <location>
        <begin position="113"/>
        <end position="135"/>
    </location>
</feature>
<feature type="transmembrane region" description="Helical" evidence="2">
    <location>
        <begin position="6"/>
        <end position="26"/>
    </location>
</feature>
<sequence length="750" mass="85455">MLSSFLIGFFILLLVLSFTYLIYCLIAIREALFTAFSLFYAIVAASVFLLPASVGDGIIGLFLSAILLFAFFWITWIVTGIKKKKEWHLHLAGMAAATILFIVSLASDTYLPAAFLFTFVGFSVLAGGALPIIFIGRFVRKKFFSTEEVSTKESEPEFVQDEEPAPAAEVMKDAALAPEHSLPETGTDEKEHVHTEPENGTEPFLAAAAEEETVTADEHDGLDRPTSPSPFSGKKTARLAERVNHEKWKMFSLSDTKGSKEVKRAMWELPGMLYQTPSPRCGEIWACYHVTFFSLQQSLPVEYNGTEYYVFGDRPKDEDQHFTRFKVTDTGYSTTDWRETAQNVYRRFFQVSLAQSLLLPLAQIRKGPESVSLPGQSGEIRDLIEKLNGFAARKDWFTSRIDELKDALSPVAASQNLSEEIYRPFEKASAFLFEEYTDRLDFLAAREGLIADTLNSGTHDHETEELLSSFYLELLYYRHVISHYTAQSLILSHHTPLVELADAHFDSHWIDQESVKSPILTKAEVRKPLLLDLTGALIWLALLPTALYTFFISGHWPILIGVAVVHWDLYNYFAILARTKRGDMKEKVERSVNGGELKEHVLYEYDRVYSRAWVHSWLGFALVVGLTALVSFLFTGGLFERFNQFMIVSVLIYIYAGLVKPLFTKYRFRVTEKTVSYSYREYIPETIRQIELQPLSRTIDIHMVSSASLHLKFRDSFEFEKAERAVKFWSNQNAVLFKQDSEHAKSRPYL</sequence>
<keyword evidence="2" id="KW-0472">Membrane</keyword>
<gene>
    <name evidence="3" type="ORF">CR205_14115</name>
</gene>
<organism evidence="3 4">
    <name type="scientific">Alteribacter lacisalsi</name>
    <dbReference type="NCBI Taxonomy" id="2045244"/>
    <lineage>
        <taxon>Bacteria</taxon>
        <taxon>Bacillati</taxon>
        <taxon>Bacillota</taxon>
        <taxon>Bacilli</taxon>
        <taxon>Bacillales</taxon>
        <taxon>Bacillaceae</taxon>
        <taxon>Alteribacter</taxon>
    </lineage>
</organism>
<evidence type="ECO:0000256" key="2">
    <source>
        <dbReference type="SAM" id="Phobius"/>
    </source>
</evidence>